<evidence type="ECO:0000313" key="2">
    <source>
        <dbReference type="Proteomes" id="UP001151699"/>
    </source>
</evidence>
<sequence>MRSLGLCGTSFFPGNALQATEIDFDDHNSRNKSIVFLRDSDLKFAKSLKEINLVSWGLNSALICYSSAYSSTVCNTQVSQNKDISKDPYVLVSIFRFNNILLDFCSSSYVINSNQNSIINATVP</sequence>
<proteinExistence type="predicted"/>
<dbReference type="Proteomes" id="UP001151699">
    <property type="component" value="Chromosome X"/>
</dbReference>
<organism evidence="1 2">
    <name type="scientific">Pseudolycoriella hygida</name>
    <dbReference type="NCBI Taxonomy" id="35572"/>
    <lineage>
        <taxon>Eukaryota</taxon>
        <taxon>Metazoa</taxon>
        <taxon>Ecdysozoa</taxon>
        <taxon>Arthropoda</taxon>
        <taxon>Hexapoda</taxon>
        <taxon>Insecta</taxon>
        <taxon>Pterygota</taxon>
        <taxon>Neoptera</taxon>
        <taxon>Endopterygota</taxon>
        <taxon>Diptera</taxon>
        <taxon>Nematocera</taxon>
        <taxon>Sciaroidea</taxon>
        <taxon>Sciaridae</taxon>
        <taxon>Pseudolycoriella</taxon>
    </lineage>
</organism>
<protein>
    <submittedName>
        <fullName evidence="1">Uncharacterized protein</fullName>
    </submittedName>
</protein>
<name>A0A9Q0S003_9DIPT</name>
<keyword evidence="2" id="KW-1185">Reference proteome</keyword>
<accession>A0A9Q0S003</accession>
<dbReference type="EMBL" id="WJQU01000003">
    <property type="protein sequence ID" value="KAJ6638761.1"/>
    <property type="molecule type" value="Genomic_DNA"/>
</dbReference>
<evidence type="ECO:0000313" key="1">
    <source>
        <dbReference type="EMBL" id="KAJ6638761.1"/>
    </source>
</evidence>
<gene>
    <name evidence="1" type="ORF">Bhyg_11499</name>
</gene>
<comment type="caution">
    <text evidence="1">The sequence shown here is derived from an EMBL/GenBank/DDBJ whole genome shotgun (WGS) entry which is preliminary data.</text>
</comment>
<reference evidence="1" key="1">
    <citation type="submission" date="2022-07" db="EMBL/GenBank/DDBJ databases">
        <authorList>
            <person name="Trinca V."/>
            <person name="Uliana J.V.C."/>
            <person name="Torres T.T."/>
            <person name="Ward R.J."/>
            <person name="Monesi N."/>
        </authorList>
    </citation>
    <scope>NUCLEOTIDE SEQUENCE</scope>
    <source>
        <strain evidence="1">HSMRA1968</strain>
        <tissue evidence="1">Whole embryos</tissue>
    </source>
</reference>
<dbReference type="AlphaFoldDB" id="A0A9Q0S003"/>